<dbReference type="InterPro" id="IPR010982">
    <property type="entry name" value="Lambda_DNA-bd_dom_sf"/>
</dbReference>
<dbReference type="Gene3D" id="1.10.260.40">
    <property type="entry name" value="lambda repressor-like DNA-binding domains"/>
    <property type="match status" value="1"/>
</dbReference>
<dbReference type="EMBL" id="BK059098">
    <property type="protein sequence ID" value="DAE29769.1"/>
    <property type="molecule type" value="Genomic_DNA"/>
</dbReference>
<reference evidence="1" key="1">
    <citation type="journal article" date="2021" name="Proc. Natl. Acad. Sci. U.S.A.">
        <title>A Catalog of Tens of Thousands of Viruses from Human Metagenomes Reveals Hidden Associations with Chronic Diseases.</title>
        <authorList>
            <person name="Tisza M.J."/>
            <person name="Buck C.B."/>
        </authorList>
    </citation>
    <scope>NUCLEOTIDE SEQUENCE</scope>
    <source>
        <strain evidence="1">CtyMK1</strain>
    </source>
</reference>
<name>A0A8S5RFB1_9VIRU</name>
<evidence type="ECO:0000313" key="1">
    <source>
        <dbReference type="EMBL" id="DAE29769.1"/>
    </source>
</evidence>
<sequence length="67" mass="7672">MTESIVARNTKRIIDEKCYNKGAIGRKAGYDIKKFSNMLHGRKIITDIDVFNIANALEVEPNELFKE</sequence>
<proteinExistence type="predicted"/>
<organism evidence="1">
    <name type="scientific">virus sp. ctyMK1</name>
    <dbReference type="NCBI Taxonomy" id="2828002"/>
    <lineage>
        <taxon>Viruses</taxon>
    </lineage>
</organism>
<accession>A0A8S5RFB1</accession>
<protein>
    <submittedName>
        <fullName evidence="1">SOS-response transcriptional repressor</fullName>
    </submittedName>
</protein>
<dbReference type="GO" id="GO:0003677">
    <property type="term" value="F:DNA binding"/>
    <property type="evidence" value="ECO:0007669"/>
    <property type="project" value="InterPro"/>
</dbReference>